<dbReference type="InterPro" id="IPR050380">
    <property type="entry name" value="Immune_Resp_Modulators"/>
</dbReference>
<keyword evidence="1" id="KW-0393">Immunoglobulin domain</keyword>
<dbReference type="PANTHER" id="PTHR23411">
    <property type="entry name" value="TAPASIN"/>
    <property type="match status" value="1"/>
</dbReference>
<feature type="compositionally biased region" description="Low complexity" evidence="2">
    <location>
        <begin position="421"/>
        <end position="435"/>
    </location>
</feature>
<dbReference type="InterPro" id="IPR007110">
    <property type="entry name" value="Ig-like_dom"/>
</dbReference>
<sequence>MSLLLRISVYLCLCAGVPRVTLLSWLPCQFTDEHVFLNPANLTETELRPREAALQFGQAGDAPLNPHAVTFLIAGSKLDLRRFLEETEAEHLDCELRRFSTDGRHARWPVTGATGYNRWFSCTLRHAQGLFTVTGVLRQPTDQPAPGQHDYHSWPAIADGETLTTSVAVVIKTRTPSVRAALASQQKLHCQFAVDHRGPNVTVEWHRQRRGERTRLFSHGARSGRSEGAGVGPRGLAGGDASYGLPFARITSGGTYVCSVAIPPLFVSLDISLHIEEPPRVSLNVGPALSLQEGGERKVSCEAEGYYPLDVEMVWSVQDPAALDGRGGGAPPPQLLQNVLLSSHKRNHDDTYSLTAFFLLRAAPRDSGRRFTCSASHRSLRAPVRKSFVLTVEGERSSLQCRRPPHGGGRAPPDRRVLFRPQSPAAGPAPWASPPSGCSRCCSRCCCCSRCTQRENTCR</sequence>
<keyword evidence="6" id="KW-1185">Reference proteome</keyword>
<feature type="signal peptide" evidence="3">
    <location>
        <begin position="1"/>
        <end position="22"/>
    </location>
</feature>
<dbReference type="InterPro" id="IPR003006">
    <property type="entry name" value="Ig/MHC_CS"/>
</dbReference>
<feature type="domain" description="Ig-like" evidence="4">
    <location>
        <begin position="155"/>
        <end position="268"/>
    </location>
</feature>
<dbReference type="Proteomes" id="UP000314294">
    <property type="component" value="Unassembled WGS sequence"/>
</dbReference>
<dbReference type="Gene3D" id="2.60.40.10">
    <property type="entry name" value="Immunoglobulins"/>
    <property type="match status" value="2"/>
</dbReference>
<accession>A0A4Z2EY09</accession>
<evidence type="ECO:0000256" key="1">
    <source>
        <dbReference type="ARBA" id="ARBA00023319"/>
    </source>
</evidence>
<protein>
    <submittedName>
        <fullName evidence="5">Tapasin</fullName>
    </submittedName>
</protein>
<dbReference type="PROSITE" id="PS00290">
    <property type="entry name" value="IG_MHC"/>
    <property type="match status" value="1"/>
</dbReference>
<evidence type="ECO:0000256" key="2">
    <source>
        <dbReference type="SAM" id="MobiDB-lite"/>
    </source>
</evidence>
<dbReference type="InterPro" id="IPR003599">
    <property type="entry name" value="Ig_sub"/>
</dbReference>
<feature type="region of interest" description="Disordered" evidence="2">
    <location>
        <begin position="399"/>
        <end position="435"/>
    </location>
</feature>
<dbReference type="SMART" id="SM00409">
    <property type="entry name" value="IG"/>
    <property type="match status" value="2"/>
</dbReference>
<dbReference type="InterPro" id="IPR013783">
    <property type="entry name" value="Ig-like_fold"/>
</dbReference>
<dbReference type="AlphaFoldDB" id="A0A4Z2EY09"/>
<comment type="caution">
    <text evidence="5">The sequence shown here is derived from an EMBL/GenBank/DDBJ whole genome shotgun (WGS) entry which is preliminary data.</text>
</comment>
<reference evidence="5 6" key="1">
    <citation type="submission" date="2019-03" db="EMBL/GenBank/DDBJ databases">
        <title>First draft genome of Liparis tanakae, snailfish: a comprehensive survey of snailfish specific genes.</title>
        <authorList>
            <person name="Kim W."/>
            <person name="Song I."/>
            <person name="Jeong J.-H."/>
            <person name="Kim D."/>
            <person name="Kim S."/>
            <person name="Ryu S."/>
            <person name="Song J.Y."/>
            <person name="Lee S.K."/>
        </authorList>
    </citation>
    <scope>NUCLEOTIDE SEQUENCE [LARGE SCALE GENOMIC DNA]</scope>
    <source>
        <tissue evidence="5">Muscle</tissue>
    </source>
</reference>
<feature type="domain" description="Ig-like" evidence="4">
    <location>
        <begin position="279"/>
        <end position="389"/>
    </location>
</feature>
<feature type="chain" id="PRO_5021188706" evidence="3">
    <location>
        <begin position="23"/>
        <end position="459"/>
    </location>
</feature>
<evidence type="ECO:0000256" key="3">
    <source>
        <dbReference type="SAM" id="SignalP"/>
    </source>
</evidence>
<name>A0A4Z2EY09_9TELE</name>
<dbReference type="PROSITE" id="PS50835">
    <property type="entry name" value="IG_LIKE"/>
    <property type="match status" value="2"/>
</dbReference>
<dbReference type="SUPFAM" id="SSF48726">
    <property type="entry name" value="Immunoglobulin"/>
    <property type="match status" value="2"/>
</dbReference>
<organism evidence="5 6">
    <name type="scientific">Liparis tanakae</name>
    <name type="common">Tanaka's snailfish</name>
    <dbReference type="NCBI Taxonomy" id="230148"/>
    <lineage>
        <taxon>Eukaryota</taxon>
        <taxon>Metazoa</taxon>
        <taxon>Chordata</taxon>
        <taxon>Craniata</taxon>
        <taxon>Vertebrata</taxon>
        <taxon>Euteleostomi</taxon>
        <taxon>Actinopterygii</taxon>
        <taxon>Neopterygii</taxon>
        <taxon>Teleostei</taxon>
        <taxon>Neoteleostei</taxon>
        <taxon>Acanthomorphata</taxon>
        <taxon>Eupercaria</taxon>
        <taxon>Perciformes</taxon>
        <taxon>Cottioidei</taxon>
        <taxon>Cottales</taxon>
        <taxon>Liparidae</taxon>
        <taxon>Liparis</taxon>
    </lineage>
</organism>
<proteinExistence type="predicted"/>
<evidence type="ECO:0000313" key="5">
    <source>
        <dbReference type="EMBL" id="TNN33739.1"/>
    </source>
</evidence>
<dbReference type="OrthoDB" id="354769at2759"/>
<dbReference type="InterPro" id="IPR036179">
    <property type="entry name" value="Ig-like_dom_sf"/>
</dbReference>
<dbReference type="EMBL" id="SRLO01002146">
    <property type="protein sequence ID" value="TNN33739.1"/>
    <property type="molecule type" value="Genomic_DNA"/>
</dbReference>
<gene>
    <name evidence="5" type="primary">TAPBP_1</name>
    <name evidence="5" type="ORF">EYF80_056095</name>
</gene>
<keyword evidence="3" id="KW-0732">Signal</keyword>
<evidence type="ECO:0000259" key="4">
    <source>
        <dbReference type="PROSITE" id="PS50835"/>
    </source>
</evidence>
<evidence type="ECO:0000313" key="6">
    <source>
        <dbReference type="Proteomes" id="UP000314294"/>
    </source>
</evidence>